<dbReference type="PANTHER" id="PTHR21087:SF16">
    <property type="entry name" value="SHIKIMATE KINASE 1, CHLOROPLASTIC"/>
    <property type="match status" value="1"/>
</dbReference>
<feature type="binding site" evidence="7">
    <location>
        <position position="50"/>
    </location>
    <ligand>
        <name>substrate</name>
    </ligand>
</feature>
<keyword evidence="6 7" id="KW-0057">Aromatic amino acid biosynthesis</keyword>
<evidence type="ECO:0000256" key="6">
    <source>
        <dbReference type="ARBA" id="ARBA00023141"/>
    </source>
</evidence>
<name>A0ABV6SZS8_9RHOB</name>
<evidence type="ECO:0000313" key="9">
    <source>
        <dbReference type="Proteomes" id="UP001589920"/>
    </source>
</evidence>
<keyword evidence="1 7" id="KW-0028">Amino-acid biosynthesis</keyword>
<dbReference type="GO" id="GO:0004765">
    <property type="term" value="F:shikimate kinase activity"/>
    <property type="evidence" value="ECO:0007669"/>
    <property type="project" value="UniProtKB-EC"/>
</dbReference>
<keyword evidence="4 7" id="KW-0418">Kinase</keyword>
<dbReference type="RefSeq" id="WP_394317507.1">
    <property type="nucleotide sequence ID" value="NZ_JBHMQU010000002.1"/>
</dbReference>
<proteinExistence type="inferred from homology"/>
<evidence type="ECO:0000256" key="5">
    <source>
        <dbReference type="ARBA" id="ARBA00022840"/>
    </source>
</evidence>
<accession>A0ABV6SZS8</accession>
<dbReference type="CDD" id="cd00464">
    <property type="entry name" value="SK"/>
    <property type="match status" value="1"/>
</dbReference>
<gene>
    <name evidence="7" type="primary">aroK</name>
    <name evidence="8" type="ORF">ACFHYO_00150</name>
</gene>
<feature type="binding site" evidence="7">
    <location>
        <begin position="28"/>
        <end position="33"/>
    </location>
    <ligand>
        <name>ATP</name>
        <dbReference type="ChEBI" id="CHEBI:30616"/>
    </ligand>
</feature>
<comment type="similarity">
    <text evidence="7">Belongs to the shikimate kinase family.</text>
</comment>
<evidence type="ECO:0000256" key="7">
    <source>
        <dbReference type="HAMAP-Rule" id="MF_00109"/>
    </source>
</evidence>
<comment type="function">
    <text evidence="7">Catalyzes the specific phosphorylation of the 3-hydroxyl group of shikimic acid using ATP as a cosubstrate.</text>
</comment>
<comment type="catalytic activity">
    <reaction evidence="7">
        <text>shikimate + ATP = 3-phosphoshikimate + ADP + H(+)</text>
        <dbReference type="Rhea" id="RHEA:13121"/>
        <dbReference type="ChEBI" id="CHEBI:15378"/>
        <dbReference type="ChEBI" id="CHEBI:30616"/>
        <dbReference type="ChEBI" id="CHEBI:36208"/>
        <dbReference type="ChEBI" id="CHEBI:145989"/>
        <dbReference type="ChEBI" id="CHEBI:456216"/>
        <dbReference type="EC" id="2.7.1.71"/>
    </reaction>
</comment>
<feature type="binding site" evidence="7">
    <location>
        <position position="96"/>
    </location>
    <ligand>
        <name>substrate</name>
    </ligand>
</feature>
<dbReference type="NCBIfam" id="NF010552">
    <property type="entry name" value="PRK13946.1"/>
    <property type="match status" value="1"/>
</dbReference>
<keyword evidence="7" id="KW-0479">Metal-binding</keyword>
<comment type="subunit">
    <text evidence="7">Monomer.</text>
</comment>
<feature type="binding site" evidence="7">
    <location>
        <position position="134"/>
    </location>
    <ligand>
        <name>ATP</name>
        <dbReference type="ChEBI" id="CHEBI:30616"/>
    </ligand>
</feature>
<feature type="binding site" evidence="7">
    <location>
        <position position="74"/>
    </location>
    <ligand>
        <name>substrate</name>
    </ligand>
</feature>
<keyword evidence="7" id="KW-0460">Magnesium</keyword>
<dbReference type="InterPro" id="IPR000623">
    <property type="entry name" value="Shikimate_kinase/TSH1"/>
</dbReference>
<evidence type="ECO:0000256" key="4">
    <source>
        <dbReference type="ARBA" id="ARBA00022777"/>
    </source>
</evidence>
<keyword evidence="2 7" id="KW-0808">Transferase</keyword>
<dbReference type="PANTHER" id="PTHR21087">
    <property type="entry name" value="SHIKIMATE KINASE"/>
    <property type="match status" value="1"/>
</dbReference>
<dbReference type="InterPro" id="IPR027417">
    <property type="entry name" value="P-loop_NTPase"/>
</dbReference>
<reference evidence="8 9" key="1">
    <citation type="submission" date="2024-09" db="EMBL/GenBank/DDBJ databases">
        <authorList>
            <person name="Sun Q."/>
            <person name="Mori K."/>
        </authorList>
    </citation>
    <scope>NUCLEOTIDE SEQUENCE [LARGE SCALE GENOMIC DNA]</scope>
    <source>
        <strain evidence="8 9">KCTC 42086</strain>
    </source>
</reference>
<dbReference type="Pfam" id="PF01202">
    <property type="entry name" value="SKI"/>
    <property type="match status" value="1"/>
</dbReference>
<feature type="binding site" evidence="7">
    <location>
        <position position="32"/>
    </location>
    <ligand>
        <name>Mg(2+)</name>
        <dbReference type="ChEBI" id="CHEBI:18420"/>
    </ligand>
</feature>
<protein>
    <recommendedName>
        <fullName evidence="7">Shikimate kinase</fullName>
        <shortName evidence="7">SK</shortName>
        <ecNumber evidence="7">2.7.1.71</ecNumber>
    </recommendedName>
</protein>
<sequence>MRHQRAPGGQRRGAGVVKRSIVLVGMMGAGKSAVGAELARRLGVSLRDTDAEIVRAAAMTIPEIFARDGEAFFRARESEVLARVLRGKPGIVSTGGGAWMSAENRAQVAARGVSVWLDVPLGVLWNRVRQRPTRPLLQTPDPRGTLARLLAERAPSYALAEITVPVRAENSVDDTAARVLEAIRTHRPEILEPA</sequence>
<comment type="cofactor">
    <cofactor evidence="7">
        <name>Mg(2+)</name>
        <dbReference type="ChEBI" id="CHEBI:18420"/>
    </cofactor>
    <text evidence="7">Binds 1 Mg(2+) ion per subunit.</text>
</comment>
<evidence type="ECO:0000313" key="8">
    <source>
        <dbReference type="EMBL" id="MFC0810525.1"/>
    </source>
</evidence>
<comment type="pathway">
    <text evidence="7">Metabolic intermediate biosynthesis; chorismate biosynthesis; chorismate from D-erythrose 4-phosphate and phosphoenolpyruvate: step 5/7.</text>
</comment>
<dbReference type="EMBL" id="JBHMQU010000002">
    <property type="protein sequence ID" value="MFC0810525.1"/>
    <property type="molecule type" value="Genomic_DNA"/>
</dbReference>
<comment type="subcellular location">
    <subcellularLocation>
        <location evidence="7">Cytoplasm</location>
    </subcellularLocation>
</comment>
<comment type="caution">
    <text evidence="8">The sequence shown here is derived from an EMBL/GenBank/DDBJ whole genome shotgun (WGS) entry which is preliminary data.</text>
</comment>
<organism evidence="8 9">
    <name type="scientific">Paracoccus panacisoli</name>
    <dbReference type="NCBI Taxonomy" id="1510163"/>
    <lineage>
        <taxon>Bacteria</taxon>
        <taxon>Pseudomonadati</taxon>
        <taxon>Pseudomonadota</taxon>
        <taxon>Alphaproteobacteria</taxon>
        <taxon>Rhodobacterales</taxon>
        <taxon>Paracoccaceae</taxon>
        <taxon>Paracoccus</taxon>
    </lineage>
</organism>
<evidence type="ECO:0000256" key="2">
    <source>
        <dbReference type="ARBA" id="ARBA00022679"/>
    </source>
</evidence>
<dbReference type="InterPro" id="IPR031322">
    <property type="entry name" value="Shikimate/glucono_kinase"/>
</dbReference>
<keyword evidence="7" id="KW-0963">Cytoplasm</keyword>
<dbReference type="Proteomes" id="UP001589920">
    <property type="component" value="Unassembled WGS sequence"/>
</dbReference>
<comment type="caution">
    <text evidence="7">Lacks conserved residue(s) required for the propagation of feature annotation.</text>
</comment>
<dbReference type="PRINTS" id="PR01100">
    <property type="entry name" value="SHIKIMTKNASE"/>
</dbReference>
<dbReference type="EC" id="2.7.1.71" evidence="7"/>
<dbReference type="SUPFAM" id="SSF52540">
    <property type="entry name" value="P-loop containing nucleoside triphosphate hydrolases"/>
    <property type="match status" value="1"/>
</dbReference>
<keyword evidence="9" id="KW-1185">Reference proteome</keyword>
<keyword evidence="5 7" id="KW-0067">ATP-binding</keyword>
<dbReference type="Gene3D" id="3.40.50.300">
    <property type="entry name" value="P-loop containing nucleotide triphosphate hydrolases"/>
    <property type="match status" value="1"/>
</dbReference>
<evidence type="ECO:0000256" key="1">
    <source>
        <dbReference type="ARBA" id="ARBA00022605"/>
    </source>
</evidence>
<dbReference type="HAMAP" id="MF_00109">
    <property type="entry name" value="Shikimate_kinase"/>
    <property type="match status" value="1"/>
</dbReference>
<feature type="binding site" evidence="7">
    <location>
        <position position="153"/>
    </location>
    <ligand>
        <name>substrate</name>
    </ligand>
</feature>
<keyword evidence="3 7" id="KW-0547">Nucleotide-binding</keyword>
<evidence type="ECO:0000256" key="3">
    <source>
        <dbReference type="ARBA" id="ARBA00022741"/>
    </source>
</evidence>